<accession>A0ABN7WJU0</accession>
<protein>
    <submittedName>
        <fullName evidence="2">33669_t:CDS:1</fullName>
    </submittedName>
</protein>
<feature type="compositionally biased region" description="Basic and acidic residues" evidence="1">
    <location>
        <begin position="39"/>
        <end position="51"/>
    </location>
</feature>
<feature type="region of interest" description="Disordered" evidence="1">
    <location>
        <begin position="39"/>
        <end position="101"/>
    </location>
</feature>
<dbReference type="EMBL" id="CAJVQB010046103">
    <property type="protein sequence ID" value="CAG8832813.1"/>
    <property type="molecule type" value="Genomic_DNA"/>
</dbReference>
<gene>
    <name evidence="2" type="ORF">GMARGA_LOCUS31234</name>
</gene>
<feature type="compositionally biased region" description="Acidic residues" evidence="1">
    <location>
        <begin position="52"/>
        <end position="67"/>
    </location>
</feature>
<comment type="caution">
    <text evidence="2">The sequence shown here is derived from an EMBL/GenBank/DDBJ whole genome shotgun (WGS) entry which is preliminary data.</text>
</comment>
<evidence type="ECO:0000256" key="1">
    <source>
        <dbReference type="SAM" id="MobiDB-lite"/>
    </source>
</evidence>
<reference evidence="2 3" key="1">
    <citation type="submission" date="2021-06" db="EMBL/GenBank/DDBJ databases">
        <authorList>
            <person name="Kallberg Y."/>
            <person name="Tangrot J."/>
            <person name="Rosling A."/>
        </authorList>
    </citation>
    <scope>NUCLEOTIDE SEQUENCE [LARGE SCALE GENOMIC DNA]</scope>
    <source>
        <strain evidence="2 3">120-4 pot B 10/14</strain>
    </source>
</reference>
<proteinExistence type="predicted"/>
<organism evidence="2 3">
    <name type="scientific">Gigaspora margarita</name>
    <dbReference type="NCBI Taxonomy" id="4874"/>
    <lineage>
        <taxon>Eukaryota</taxon>
        <taxon>Fungi</taxon>
        <taxon>Fungi incertae sedis</taxon>
        <taxon>Mucoromycota</taxon>
        <taxon>Glomeromycotina</taxon>
        <taxon>Glomeromycetes</taxon>
        <taxon>Diversisporales</taxon>
        <taxon>Gigasporaceae</taxon>
        <taxon>Gigaspora</taxon>
    </lineage>
</organism>
<feature type="non-terminal residue" evidence="2">
    <location>
        <position position="178"/>
    </location>
</feature>
<keyword evidence="3" id="KW-1185">Reference proteome</keyword>
<evidence type="ECO:0000313" key="3">
    <source>
        <dbReference type="Proteomes" id="UP000789901"/>
    </source>
</evidence>
<feature type="compositionally biased region" description="Basic and acidic residues" evidence="1">
    <location>
        <begin position="69"/>
        <end position="83"/>
    </location>
</feature>
<name>A0ABN7WJU0_GIGMA</name>
<dbReference type="Proteomes" id="UP000789901">
    <property type="component" value="Unassembled WGS sequence"/>
</dbReference>
<evidence type="ECO:0000313" key="2">
    <source>
        <dbReference type="EMBL" id="CAG8832813.1"/>
    </source>
</evidence>
<sequence>MADSGNSLTKGENLKRANVNTVCHWCGISNCLSGSEDHLIYDDGKGDKEDSNSEYDNPDEYAVESDNYESNKCESDEGKSNEREFDEGESNEDEKRPIESKHFKHEEVNLVIKIEKINSSTECFVPNEPNKVLKEKEKGVLHDENIKQLMKEISTAITKVYIEEIFEILKEINNKKLE</sequence>